<reference evidence="1 2" key="1">
    <citation type="submission" date="2018-06" db="EMBL/GenBank/DDBJ databases">
        <title>Genomic Encyclopedia of Archaeal and Bacterial Type Strains, Phase II (KMG-II): from individual species to whole genera.</title>
        <authorList>
            <person name="Goeker M."/>
        </authorList>
    </citation>
    <scope>NUCLEOTIDE SEQUENCE [LARGE SCALE GENOMIC DNA]</scope>
    <source>
        <strain evidence="1 2">DSM 19830</strain>
    </source>
</reference>
<keyword evidence="2" id="KW-1185">Reference proteome</keyword>
<dbReference type="InterPro" id="IPR025515">
    <property type="entry name" value="DUF4403"/>
</dbReference>
<sequence length="436" mass="47337">MLDPGPTTAPPAATSAVNVPLVIPKNTLSKLMNSQIPQVLLTEENLDMGSGIEGEFTMSRNGQISWTALDSQRIQLTVPVKIAGEVGLKKRGLGNLFQSRLPLDEEFSPVFIVNPSINSDWKVTVDNFELLDLGGSLELDILGMQVDLSGLLSKEISKWGEKNLTNGKSIADLKTLVDLAWAQVGKPFEVAWLGGTTAFSIQPTEVRFHNFFDQNENLTVWLGLQGKIITHPVDAAPSRAFPLPKLSPNDQSENHLDLIMPLAVSYAQLDQILSNNVAGKLIKVDKKTTLTPSNIKTRAYGDLLAINMDFDAVQTNGKSLQGTLFVVTRPSYDAATQSLIFTDVNFKMESGNLGAQTSVGLKKGKIIRQIESKAVFPIGNVLQGSLEGITDRLRLSTPIADLKIADLEVAPDGFYPTSTGLIIQMKAAGEVDVEWK</sequence>
<evidence type="ECO:0000313" key="2">
    <source>
        <dbReference type="Proteomes" id="UP000248882"/>
    </source>
</evidence>
<organism evidence="1 2">
    <name type="scientific">Algoriphagus chordae</name>
    <dbReference type="NCBI Taxonomy" id="237019"/>
    <lineage>
        <taxon>Bacteria</taxon>
        <taxon>Pseudomonadati</taxon>
        <taxon>Bacteroidota</taxon>
        <taxon>Cytophagia</taxon>
        <taxon>Cytophagales</taxon>
        <taxon>Cyclobacteriaceae</taxon>
        <taxon>Algoriphagus</taxon>
    </lineage>
</organism>
<dbReference type="Proteomes" id="UP000248882">
    <property type="component" value="Unassembled WGS sequence"/>
</dbReference>
<comment type="caution">
    <text evidence="1">The sequence shown here is derived from an EMBL/GenBank/DDBJ whole genome shotgun (WGS) entry which is preliminary data.</text>
</comment>
<dbReference type="Pfam" id="PF14356">
    <property type="entry name" value="DUF4403"/>
    <property type="match status" value="1"/>
</dbReference>
<name>A0A2W7RD04_9BACT</name>
<proteinExistence type="predicted"/>
<dbReference type="EMBL" id="QKZT01000001">
    <property type="protein sequence ID" value="PZX57991.1"/>
    <property type="molecule type" value="Genomic_DNA"/>
</dbReference>
<accession>A0A2W7RD04</accession>
<gene>
    <name evidence="1" type="ORF">LV85_00177</name>
</gene>
<dbReference type="AlphaFoldDB" id="A0A2W7RD04"/>
<evidence type="ECO:0000313" key="1">
    <source>
        <dbReference type="EMBL" id="PZX57991.1"/>
    </source>
</evidence>
<protein>
    <submittedName>
        <fullName evidence="1">Uncharacterized protein DUF4403</fullName>
    </submittedName>
</protein>